<evidence type="ECO:0000259" key="2">
    <source>
        <dbReference type="PROSITE" id="PS50910"/>
    </source>
</evidence>
<dbReference type="PROSITE" id="PS50910">
    <property type="entry name" value="HEPN"/>
    <property type="match status" value="1"/>
</dbReference>
<protein>
    <submittedName>
        <fullName evidence="3">HEPN domain-containing protein</fullName>
    </submittedName>
</protein>
<dbReference type="Gene3D" id="1.20.120.330">
    <property type="entry name" value="Nucleotidyltransferases domain 2"/>
    <property type="match status" value="1"/>
</dbReference>
<evidence type="ECO:0000313" key="3">
    <source>
        <dbReference type="EMBL" id="RZD17995.1"/>
    </source>
</evidence>
<accession>A0A519BL56</accession>
<organism evidence="3 4">
    <name type="scientific">Candidatus Acididesulfobacter diazotrophicus</name>
    <dbReference type="NCBI Taxonomy" id="2597226"/>
    <lineage>
        <taxon>Bacteria</taxon>
        <taxon>Deltaproteobacteria</taxon>
        <taxon>Candidatus Acidulodesulfobacterales</taxon>
        <taxon>Candidatus Acididesulfobacter</taxon>
    </lineage>
</organism>
<gene>
    <name evidence="3" type="ORF">EVG15_08455</name>
</gene>
<evidence type="ECO:0000313" key="4">
    <source>
        <dbReference type="Proteomes" id="UP000319296"/>
    </source>
</evidence>
<reference evidence="3 4" key="1">
    <citation type="journal article" date="2019" name="ISME J.">
        <title>Insights into ecological role of a new deltaproteobacterial order Candidatus Acidulodesulfobacterales by metagenomics and metatranscriptomics.</title>
        <authorList>
            <person name="Tan S."/>
            <person name="Liu J."/>
            <person name="Fang Y."/>
            <person name="Hedlund B.P."/>
            <person name="Lian Z.H."/>
            <person name="Huang L.Y."/>
            <person name="Li J.T."/>
            <person name="Huang L.N."/>
            <person name="Li W.J."/>
            <person name="Jiang H.C."/>
            <person name="Dong H.L."/>
            <person name="Shu W.S."/>
        </authorList>
    </citation>
    <scope>NUCLEOTIDE SEQUENCE [LARGE SCALE GENOMIC DNA]</scope>
    <source>
        <strain evidence="3">AP1</strain>
    </source>
</reference>
<comment type="caution">
    <text evidence="3">The sequence shown here is derived from an EMBL/GenBank/DDBJ whole genome shotgun (WGS) entry which is preliminary data.</text>
</comment>
<evidence type="ECO:0000256" key="1">
    <source>
        <dbReference type="SAM" id="MobiDB-lite"/>
    </source>
</evidence>
<dbReference type="Pfam" id="PF05168">
    <property type="entry name" value="HEPN"/>
    <property type="match status" value="1"/>
</dbReference>
<feature type="domain" description="HEPN" evidence="2">
    <location>
        <begin position="6"/>
        <end position="121"/>
    </location>
</feature>
<dbReference type="AlphaFoldDB" id="A0A519BL56"/>
<dbReference type="Proteomes" id="UP000319296">
    <property type="component" value="Unassembled WGS sequence"/>
</dbReference>
<name>A0A519BL56_9DELT</name>
<dbReference type="EMBL" id="SGBB01000017">
    <property type="protein sequence ID" value="RZD17995.1"/>
    <property type="molecule type" value="Genomic_DNA"/>
</dbReference>
<dbReference type="InterPro" id="IPR007842">
    <property type="entry name" value="HEPN_dom"/>
</dbReference>
<dbReference type="SUPFAM" id="SSF81593">
    <property type="entry name" value="Nucleotidyltransferase substrate binding subunit/domain"/>
    <property type="match status" value="1"/>
</dbReference>
<sequence>MNTVKGWLNKANHDMEVLKHNDLPKDIICFHAQQAVEKMLKAFLIYNDQEIQKFQIHDIDKIIKECSKINPEFEELSNLGVGKLTEYAVGSRYPNDYDEYNDFQMPSVTETKEAILIAKKVKSFVIAKINLLEQKQTPDEEDAFTKDLNNRLNKSKDIKR</sequence>
<feature type="compositionally biased region" description="Basic and acidic residues" evidence="1">
    <location>
        <begin position="143"/>
        <end position="160"/>
    </location>
</feature>
<dbReference type="SMART" id="SM00748">
    <property type="entry name" value="HEPN"/>
    <property type="match status" value="1"/>
</dbReference>
<feature type="region of interest" description="Disordered" evidence="1">
    <location>
        <begin position="138"/>
        <end position="160"/>
    </location>
</feature>
<proteinExistence type="predicted"/>